<keyword evidence="3" id="KW-0882">Thioester bond</keyword>
<dbReference type="Gene3D" id="2.60.40.1930">
    <property type="match status" value="1"/>
</dbReference>
<organism evidence="6 7">
    <name type="scientific">Geofilum rubicundum JCM 15548</name>
    <dbReference type="NCBI Taxonomy" id="1236989"/>
    <lineage>
        <taxon>Bacteria</taxon>
        <taxon>Pseudomonadati</taxon>
        <taxon>Bacteroidota</taxon>
        <taxon>Bacteroidia</taxon>
        <taxon>Marinilabiliales</taxon>
        <taxon>Marinilabiliaceae</taxon>
        <taxon>Geofilum</taxon>
    </lineage>
</organism>
<evidence type="ECO:0000256" key="3">
    <source>
        <dbReference type="ARBA" id="ARBA00022966"/>
    </source>
</evidence>
<dbReference type="InterPro" id="IPR050473">
    <property type="entry name" value="A2M/Complement_sys"/>
</dbReference>
<dbReference type="InterPro" id="IPR041246">
    <property type="entry name" value="Bact_MG10"/>
</dbReference>
<proteinExistence type="inferred from homology"/>
<dbReference type="SMART" id="SM01360">
    <property type="entry name" value="A2M"/>
    <property type="match status" value="1"/>
</dbReference>
<dbReference type="Pfam" id="PF00207">
    <property type="entry name" value="A2M"/>
    <property type="match status" value="1"/>
</dbReference>
<dbReference type="SUPFAM" id="SSF48239">
    <property type="entry name" value="Terpenoid cyclases/Protein prenyltransferases"/>
    <property type="match status" value="1"/>
</dbReference>
<gene>
    <name evidence="6" type="ORF">JCM15548_14344</name>
</gene>
<dbReference type="Pfam" id="PF01835">
    <property type="entry name" value="MG2"/>
    <property type="match status" value="1"/>
</dbReference>
<evidence type="ECO:0000256" key="2">
    <source>
        <dbReference type="ARBA" id="ARBA00022729"/>
    </source>
</evidence>
<dbReference type="PANTHER" id="PTHR11412">
    <property type="entry name" value="MACROGLOBULIN / COMPLEMENT"/>
    <property type="match status" value="1"/>
</dbReference>
<evidence type="ECO:0000256" key="1">
    <source>
        <dbReference type="ARBA" id="ARBA00010556"/>
    </source>
</evidence>
<name>A0A0E9M432_9BACT</name>
<evidence type="ECO:0000313" key="7">
    <source>
        <dbReference type="Proteomes" id="UP000032900"/>
    </source>
</evidence>
<dbReference type="Gene3D" id="1.50.10.20">
    <property type="match status" value="1"/>
</dbReference>
<dbReference type="InterPro" id="IPR002890">
    <property type="entry name" value="MG2"/>
</dbReference>
<comment type="caution">
    <text evidence="6">The sequence shown here is derived from an EMBL/GenBank/DDBJ whole genome shotgun (WGS) entry which is preliminary data.</text>
</comment>
<reference evidence="6 7" key="1">
    <citation type="journal article" date="2015" name="Microbes Environ.">
        <title>Distribution and evolution of nitrogen fixation genes in the phylum bacteroidetes.</title>
        <authorList>
            <person name="Inoue J."/>
            <person name="Oshima K."/>
            <person name="Suda W."/>
            <person name="Sakamoto M."/>
            <person name="Iino T."/>
            <person name="Noda S."/>
            <person name="Hongoh Y."/>
            <person name="Hattori M."/>
            <person name="Ohkuma M."/>
        </authorList>
    </citation>
    <scope>NUCLEOTIDE SEQUENCE [LARGE SCALE GENOMIC DNA]</scope>
    <source>
        <strain evidence="6">JCM 15548</strain>
    </source>
</reference>
<comment type="similarity">
    <text evidence="1">Belongs to the protease inhibitor I39 (alpha-2-macroglobulin) family. Bacterial alpha-2-macroglobulin subfamily.</text>
</comment>
<dbReference type="GO" id="GO:0004866">
    <property type="term" value="F:endopeptidase inhibitor activity"/>
    <property type="evidence" value="ECO:0007669"/>
    <property type="project" value="InterPro"/>
</dbReference>
<evidence type="ECO:0000313" key="6">
    <source>
        <dbReference type="EMBL" id="GAO31930.1"/>
    </source>
</evidence>
<dbReference type="InterPro" id="IPR008930">
    <property type="entry name" value="Terpenoid_cyclase/PrenylTrfase"/>
</dbReference>
<feature type="region of interest" description="Disordered" evidence="4">
    <location>
        <begin position="1913"/>
        <end position="1933"/>
    </location>
</feature>
<accession>A0A0E9M432</accession>
<dbReference type="Pfam" id="PF17973">
    <property type="entry name" value="bMG10"/>
    <property type="match status" value="1"/>
</dbReference>
<dbReference type="EMBL" id="BAZW01000070">
    <property type="protein sequence ID" value="GAO31930.1"/>
    <property type="molecule type" value="Genomic_DNA"/>
</dbReference>
<keyword evidence="2" id="KW-0732">Signal</keyword>
<keyword evidence="7" id="KW-1185">Reference proteome</keyword>
<sequence length="1933" mass="216853">MDSFDQQNLPRSGLAVVETIHQRSLSENNTVDYIQSVVYRVRLMEATEEDALVKSIRQLEQEVDSLWMPARQMVHSILGDLYHQFYSQHRWKLLQKGDVITNSENLHEMSAMEISFRAREHYLLSLENKELLASESSEKYLPLLLNRDEKRHLRPTIYDLLVARTVERLMDDAFFVWPESRVFELDNDSLMADRSTFLQMSLPVTDNLPTTIKAIELLQEWLQYRDNEGNMEVVTDIDLMRLQLMYPLYLGAKALGKYEQALKQLRHQTQGLEIQASVLYSHANLLYRFWHFEEEDAQRQFKSEAYELAKEAAEGFPESEGGLLARALMEQITLPLLTIQSEGVVASGEVVKYMVEYRNFDRLYTYIFPLNNLPYDHLRMPDEKWILNKMGDTRPLWETVTDLPVYGDYQSHSAELMTDTVLPYGLYAVLVSDSPFNSKHLPDNKLFSYALIQVSDLAFMELAGEKGVTVAVRNRVSGAVVEGAMVDVFTAARYGDRARKDRFGPTDEKGQIVIPYITQAHGNRRVVVVNGEDTYFGGSQWWGQPDQQKVPAAHQRSFIFSDRKVYRPGQTVHFKALLLEQEGEQLTAMEGQNLSLSLRDVNGRELSSQSLKTNDYGSVSGQFILPKGGLTGSFTLQSPFGSTNIQVEAYKRPRFEVVVEPYKGLAVVGDSLSVSAKAITLTGLPLSKAKVEWRVTRYSHVWWRNNGARSKVLATGTGITDDKGVWNIDFLADGFPVSGKTGYMNYSVEVDVTDTNGEMQSGSSSIFLSHQGYQMNTSTKDEVIGTHVRSVSVNVSLSNHSGEPVSGRVSYALEKLKELTELPPQPFWEQPDTVLWQSTQPKPDLTSKLEVARVLSTGQWTVSGTADHSIALKESLVTGHYQIRTSILDVTGDTLESVAPFKVVNPSQANYQLGEGLSLINLTGQEVRPGERAEFLVGSLHNPAHVQIYGVSGPHELINETVTLKGRWHKISIPVEPHLQGDITLQVATIKNKRIETQESTVKILDPQKELNLVLSSFRDKVKPGDEEMWTLTVTDGNDRPVKAEILALMYDAALDTYGANRLSVSPHYYRSYSRRLWGWDGFYFNHQGGRWDFGSKMLQPAAYPFFFWTQEWGSGYGSHDLVRSRGGLKSAGDGELFMTMEVQEEAEASIAITRQEGSHPPPPPPPGVNNALKIVEDGSFDLPQLRTNLNETAFFLPHLFSSGEGKAEFSFTMPGSLTRWRFMALAHTKEGASANVEQMIVASRELMVVPNMPRVVREGDELWFAANILNSSDKQLGGMAQLEIRDAVTGELVTVGGELADQIWEADAGGSAAVSWKVVVPEGLKALEVTLSAFSGQISDGERHLIPVLPSRTLVTETQPLMLTQSGRHTLNTPTLKDGKMDSFENFTLTYTEHAAWEVLGALPWLMERPHESADQVFNRFYAATVAQQIFKQYPAIERVLKVWAQELEGDENALLSALEKHPELKSALLTATPWLTEAQNDTERRKRLTSLVVEGQMDNEIYSALQLLQQMQLSDGAWPWFSGMYPSEATTIQILAGFGYLNKMGVEWEEDVQQMVDQSARWLLEQLKDEKNAWEKRADKEQEAVVPARVIHKLYALSYWSDRYNGTEVDFWVNILRQQLPREPVMLQSYAALVLKRRGFDLEAAQLIQSLKEYLLTGENDTRFFKLPDGPHWSLSSIETHVAAMEAFRESGSNDGVLTGMENWVIQQKRTQQWRTTRATVSAIYALAGASRELFDVSGSDKLLVDGQAIAFGATETASGYRSFSLQGSAIDARYGAIVIDKQKDTPSFASVQLSYYQSADSVQAGGFLDVQSSLLKREMIDNREKWVPVGADTELKPGDRLMQRLVVETPQPLDFLHVDAPRAASLEPVDLLSGYRYASGLGYYLSVTDAGAGLFVDHLQRPLHAQLGSQRIVPGKSGPGSRSGQLFLCP</sequence>
<evidence type="ECO:0000256" key="4">
    <source>
        <dbReference type="SAM" id="MobiDB-lite"/>
    </source>
</evidence>
<dbReference type="PANTHER" id="PTHR11412:SF136">
    <property type="entry name" value="CD109 ANTIGEN"/>
    <property type="match status" value="1"/>
</dbReference>
<feature type="domain" description="Alpha-2-macroglobulin" evidence="5">
    <location>
        <begin position="1193"/>
        <end position="1283"/>
    </location>
</feature>
<evidence type="ECO:0000259" key="5">
    <source>
        <dbReference type="SMART" id="SM01360"/>
    </source>
</evidence>
<dbReference type="Proteomes" id="UP000032900">
    <property type="component" value="Unassembled WGS sequence"/>
</dbReference>
<protein>
    <recommendedName>
        <fullName evidence="5">Alpha-2-macroglobulin domain-containing protein</fullName>
    </recommendedName>
</protein>
<dbReference type="STRING" id="1236989.JCM15548_14344"/>
<dbReference type="InterPro" id="IPR001599">
    <property type="entry name" value="Macroglobln_a2"/>
</dbReference>